<comment type="similarity">
    <text evidence="1 5">Belongs to the protein sulfotransferase family.</text>
</comment>
<organism evidence="6 7">
    <name type="scientific">Brachionus calyciflorus</name>
    <dbReference type="NCBI Taxonomy" id="104777"/>
    <lineage>
        <taxon>Eukaryota</taxon>
        <taxon>Metazoa</taxon>
        <taxon>Spiralia</taxon>
        <taxon>Gnathifera</taxon>
        <taxon>Rotifera</taxon>
        <taxon>Eurotatoria</taxon>
        <taxon>Monogononta</taxon>
        <taxon>Pseudotrocha</taxon>
        <taxon>Ploima</taxon>
        <taxon>Brachionidae</taxon>
        <taxon>Brachionus</taxon>
    </lineage>
</organism>
<comment type="catalytic activity">
    <reaction evidence="4 5">
        <text>L-tyrosyl-[protein] + 3'-phosphoadenylyl sulfate = O-sulfo-L-tyrosine-[protein] + adenosine 3',5'-bisphosphate + H(+)</text>
        <dbReference type="Rhea" id="RHEA:16801"/>
        <dbReference type="Rhea" id="RHEA-COMP:10136"/>
        <dbReference type="Rhea" id="RHEA-COMP:11688"/>
        <dbReference type="ChEBI" id="CHEBI:15378"/>
        <dbReference type="ChEBI" id="CHEBI:46858"/>
        <dbReference type="ChEBI" id="CHEBI:58339"/>
        <dbReference type="ChEBI" id="CHEBI:58343"/>
        <dbReference type="ChEBI" id="CHEBI:65286"/>
        <dbReference type="EC" id="2.8.2.20"/>
    </reaction>
</comment>
<evidence type="ECO:0000256" key="4">
    <source>
        <dbReference type="ARBA" id="ARBA00048460"/>
    </source>
</evidence>
<evidence type="ECO:0000256" key="1">
    <source>
        <dbReference type="ARBA" id="ARBA00009988"/>
    </source>
</evidence>
<dbReference type="InterPro" id="IPR027417">
    <property type="entry name" value="P-loop_NTPase"/>
</dbReference>
<dbReference type="OrthoDB" id="545675at2759"/>
<dbReference type="InterPro" id="IPR026634">
    <property type="entry name" value="TPST-like"/>
</dbReference>
<proteinExistence type="inferred from homology"/>
<dbReference type="GO" id="GO:0008476">
    <property type="term" value="F:protein-tyrosine sulfotransferase activity"/>
    <property type="evidence" value="ECO:0007669"/>
    <property type="project" value="UniProtKB-EC"/>
</dbReference>
<evidence type="ECO:0000313" key="6">
    <source>
        <dbReference type="EMBL" id="CAF0707254.1"/>
    </source>
</evidence>
<keyword evidence="3 5" id="KW-0808">Transferase</keyword>
<comment type="caution">
    <text evidence="6">The sequence shown here is derived from an EMBL/GenBank/DDBJ whole genome shotgun (WGS) entry which is preliminary data.</text>
</comment>
<gene>
    <name evidence="6" type="ORF">OXX778_LOCUS474</name>
</gene>
<dbReference type="PANTHER" id="PTHR12788">
    <property type="entry name" value="PROTEIN-TYROSINE SULFOTRANSFERASE 2"/>
    <property type="match status" value="1"/>
</dbReference>
<dbReference type="Proteomes" id="UP000663879">
    <property type="component" value="Unassembled WGS sequence"/>
</dbReference>
<protein>
    <recommendedName>
        <fullName evidence="2 5">Protein-tyrosine sulfotransferase</fullName>
        <ecNumber evidence="2 5">2.8.2.20</ecNumber>
    </recommendedName>
</protein>
<dbReference type="Gene3D" id="3.40.50.300">
    <property type="entry name" value="P-loop containing nucleotide triphosphate hydrolases"/>
    <property type="match status" value="1"/>
</dbReference>
<keyword evidence="7" id="KW-1185">Reference proteome</keyword>
<dbReference type="EC" id="2.8.2.20" evidence="2 5"/>
<evidence type="ECO:0000313" key="7">
    <source>
        <dbReference type="Proteomes" id="UP000663879"/>
    </source>
</evidence>
<dbReference type="EMBL" id="CAJNOC010000023">
    <property type="protein sequence ID" value="CAF0707254.1"/>
    <property type="molecule type" value="Genomic_DNA"/>
</dbReference>
<reference evidence="6" key="1">
    <citation type="submission" date="2021-02" db="EMBL/GenBank/DDBJ databases">
        <authorList>
            <person name="Nowell W R."/>
        </authorList>
    </citation>
    <scope>NUCLEOTIDE SEQUENCE</scope>
    <source>
        <strain evidence="6">Ploen Becks lab</strain>
    </source>
</reference>
<accession>A0A813M3W1</accession>
<name>A0A813M3W1_9BILA</name>
<dbReference type="Pfam" id="PF13469">
    <property type="entry name" value="Sulfotransfer_3"/>
    <property type="match status" value="1"/>
</dbReference>
<evidence type="ECO:0000256" key="2">
    <source>
        <dbReference type="ARBA" id="ARBA00013262"/>
    </source>
</evidence>
<sequence>MIFLLRKKKLFVLLFLISLVIFFYGRNLTIKKSCKYDLESIRKLPIIFIGGYGRSGTTLVRAILDTHPNIKCGPETKIIPSLLSFMQQYTSSKLVMEDLKSAGIDSKLIENSIAEFIHHIIKYRNIKRSERLCIKDPDILRYIEYLNRLFPNAKFIHVIRDGRVAAYSFMKKVKQKLIFKNFRSYLSSWNSYNELIVKSCSQLENNNCYRLLTWHGDLLEHEKHLNKIKISNREWSSNQIVNSIYKNSSSNSEWATSIKNYDHYSVYFIAPMLRILGYNVSVFNDSSKFLAYKKMFRNKINIL</sequence>
<evidence type="ECO:0000256" key="5">
    <source>
        <dbReference type="RuleBase" id="RU365018"/>
    </source>
</evidence>
<dbReference type="GO" id="GO:0005794">
    <property type="term" value="C:Golgi apparatus"/>
    <property type="evidence" value="ECO:0007669"/>
    <property type="project" value="UniProtKB-ARBA"/>
</dbReference>
<dbReference type="SUPFAM" id="SSF52540">
    <property type="entry name" value="P-loop containing nucleoside triphosphate hydrolases"/>
    <property type="match status" value="1"/>
</dbReference>
<evidence type="ECO:0000256" key="3">
    <source>
        <dbReference type="ARBA" id="ARBA00022679"/>
    </source>
</evidence>
<comment type="function">
    <text evidence="5">Catalyzes the O-sulfation of tyrosine residues within acidic motifs of polypeptides, using 3'-phosphoadenylyl sulfate (PAPS) as cosubstrate.</text>
</comment>
<dbReference type="AlphaFoldDB" id="A0A813M3W1"/>
<dbReference type="PANTHER" id="PTHR12788:SF10">
    <property type="entry name" value="PROTEIN-TYROSINE SULFOTRANSFERASE"/>
    <property type="match status" value="1"/>
</dbReference>